<organism evidence="1 2">
    <name type="scientific">Mycolicibacterium fortuitum</name>
    <name type="common">Mycobacterium fortuitum</name>
    <dbReference type="NCBI Taxonomy" id="1766"/>
    <lineage>
        <taxon>Bacteria</taxon>
        <taxon>Bacillati</taxon>
        <taxon>Actinomycetota</taxon>
        <taxon>Actinomycetes</taxon>
        <taxon>Mycobacteriales</taxon>
        <taxon>Mycobacteriaceae</taxon>
        <taxon>Mycolicibacterium</taxon>
    </lineage>
</organism>
<dbReference type="STRING" id="1766.XA26_29180"/>
<gene>
    <name evidence="1" type="ORF">XA26_29180</name>
</gene>
<name>A0A0N9YB49_MYCFO</name>
<reference evidence="1 2" key="1">
    <citation type="journal article" date="2015" name="MBio">
        <title>Enzymatic Degradation of Phenazines Can Generate Energy and Protect Sensitive Organisms from Toxicity.</title>
        <authorList>
            <person name="Costa K.C."/>
            <person name="Bergkessel M."/>
            <person name="Saunders S."/>
            <person name="Korlach J."/>
            <person name="Newman D.K."/>
        </authorList>
    </citation>
    <scope>NUCLEOTIDE SEQUENCE [LARGE SCALE GENOMIC DNA]</scope>
    <source>
        <strain evidence="1 2">CT6</strain>
    </source>
</reference>
<dbReference type="AlphaFoldDB" id="A0A0N9YB49"/>
<keyword evidence="2" id="KW-1185">Reference proteome</keyword>
<evidence type="ECO:0000313" key="2">
    <source>
        <dbReference type="Proteomes" id="UP000057134"/>
    </source>
</evidence>
<proteinExistence type="predicted"/>
<dbReference type="EMBL" id="CP011269">
    <property type="protein sequence ID" value="ALI26753.1"/>
    <property type="molecule type" value="Genomic_DNA"/>
</dbReference>
<evidence type="ECO:0000313" key="1">
    <source>
        <dbReference type="EMBL" id="ALI26753.1"/>
    </source>
</evidence>
<dbReference type="KEGG" id="mft:XA26_29180"/>
<dbReference type="PATRIC" id="fig|1766.6.peg.2896"/>
<protein>
    <submittedName>
        <fullName evidence="1">Uncharacterized protein</fullName>
    </submittedName>
</protein>
<accession>A0A0N9YB49</accession>
<dbReference type="Proteomes" id="UP000057134">
    <property type="component" value="Chromosome"/>
</dbReference>
<sequence>MGAGFDRADAFDASFAPNLLSSIWNRARLAPLKRISG</sequence>